<dbReference type="CDD" id="cd08278">
    <property type="entry name" value="benzyl_alcohol_DH"/>
    <property type="match status" value="1"/>
</dbReference>
<dbReference type="GO" id="GO:0030554">
    <property type="term" value="F:adenyl nucleotide binding"/>
    <property type="evidence" value="ECO:0007669"/>
    <property type="project" value="UniProtKB-ARBA"/>
</dbReference>
<dbReference type="InterPro" id="IPR036291">
    <property type="entry name" value="NAD(P)-bd_dom_sf"/>
</dbReference>
<dbReference type="GO" id="GO:0043168">
    <property type="term" value="F:anion binding"/>
    <property type="evidence" value="ECO:0007669"/>
    <property type="project" value="UniProtKB-ARBA"/>
</dbReference>
<dbReference type="InterPro" id="IPR020843">
    <property type="entry name" value="ER"/>
</dbReference>
<reference evidence="9" key="1">
    <citation type="submission" date="2016-10" db="EMBL/GenBank/DDBJ databases">
        <authorList>
            <person name="Varghese N."/>
            <person name="Submissions S."/>
        </authorList>
    </citation>
    <scope>NUCLEOTIDE SEQUENCE [LARGE SCALE GENOMIC DNA]</scope>
    <source>
        <strain evidence="9">CGMCC 1.10118</strain>
    </source>
</reference>
<comment type="cofactor">
    <cofactor evidence="1 6">
        <name>Zn(2+)</name>
        <dbReference type="ChEBI" id="CHEBI:29105"/>
    </cofactor>
</comment>
<evidence type="ECO:0000256" key="2">
    <source>
        <dbReference type="ARBA" id="ARBA00022723"/>
    </source>
</evidence>
<dbReference type="GO" id="GO:0046294">
    <property type="term" value="P:formaldehyde catabolic process"/>
    <property type="evidence" value="ECO:0007669"/>
    <property type="project" value="TreeGrafter"/>
</dbReference>
<evidence type="ECO:0000313" key="9">
    <source>
        <dbReference type="Proteomes" id="UP000199170"/>
    </source>
</evidence>
<evidence type="ECO:0000256" key="3">
    <source>
        <dbReference type="ARBA" id="ARBA00022833"/>
    </source>
</evidence>
<dbReference type="PROSITE" id="PS00059">
    <property type="entry name" value="ADH_ZINC"/>
    <property type="match status" value="1"/>
</dbReference>
<dbReference type="InterPro" id="IPR011032">
    <property type="entry name" value="GroES-like_sf"/>
</dbReference>
<dbReference type="Gene3D" id="3.40.50.720">
    <property type="entry name" value="NAD(P)-binding Rossmann-like Domain"/>
    <property type="match status" value="1"/>
</dbReference>
<dbReference type="FunFam" id="3.40.50.720:FF:000003">
    <property type="entry name" value="S-(hydroxymethyl)glutathione dehydrogenase"/>
    <property type="match status" value="1"/>
</dbReference>
<protein>
    <submittedName>
        <fullName evidence="8">Aryl-alcohol dehydrogenase</fullName>
    </submittedName>
</protein>
<dbReference type="SUPFAM" id="SSF50129">
    <property type="entry name" value="GroES-like"/>
    <property type="match status" value="1"/>
</dbReference>
<organism evidence="8 9">
    <name type="scientific">Halobellus clavatus</name>
    <dbReference type="NCBI Taxonomy" id="660517"/>
    <lineage>
        <taxon>Archaea</taxon>
        <taxon>Methanobacteriati</taxon>
        <taxon>Methanobacteriota</taxon>
        <taxon>Stenosarchaea group</taxon>
        <taxon>Halobacteria</taxon>
        <taxon>Halobacteriales</taxon>
        <taxon>Haloferacaceae</taxon>
        <taxon>Halobellus</taxon>
    </lineage>
</organism>
<dbReference type="Pfam" id="PF00107">
    <property type="entry name" value="ADH_zinc_N"/>
    <property type="match status" value="1"/>
</dbReference>
<evidence type="ECO:0000313" key="8">
    <source>
        <dbReference type="EMBL" id="SDX68420.1"/>
    </source>
</evidence>
<dbReference type="GO" id="GO:0005829">
    <property type="term" value="C:cytosol"/>
    <property type="evidence" value="ECO:0007669"/>
    <property type="project" value="TreeGrafter"/>
</dbReference>
<comment type="similarity">
    <text evidence="6">Belongs to the zinc-containing alcohol dehydrogenase family.</text>
</comment>
<feature type="domain" description="Enoyl reductase (ER)" evidence="7">
    <location>
        <begin position="12"/>
        <end position="365"/>
    </location>
</feature>
<dbReference type="SMART" id="SM00829">
    <property type="entry name" value="PKS_ER"/>
    <property type="match status" value="1"/>
</dbReference>
<dbReference type="PANTHER" id="PTHR43880:SF12">
    <property type="entry name" value="ALCOHOL DEHYDROGENASE CLASS-3"/>
    <property type="match status" value="1"/>
</dbReference>
<accession>A0A1H3DQ11</accession>
<dbReference type="AlphaFoldDB" id="A0A1H3DQ11"/>
<evidence type="ECO:0000256" key="1">
    <source>
        <dbReference type="ARBA" id="ARBA00001947"/>
    </source>
</evidence>
<dbReference type="STRING" id="660517.SAMN04487946_101702"/>
<keyword evidence="4" id="KW-0560">Oxidoreductase</keyword>
<dbReference type="Pfam" id="PF08240">
    <property type="entry name" value="ADH_N"/>
    <property type="match status" value="1"/>
</dbReference>
<dbReference type="PANTHER" id="PTHR43880">
    <property type="entry name" value="ALCOHOL DEHYDROGENASE"/>
    <property type="match status" value="1"/>
</dbReference>
<keyword evidence="3 6" id="KW-0862">Zinc</keyword>
<dbReference type="InterPro" id="IPR013149">
    <property type="entry name" value="ADH-like_C"/>
</dbReference>
<proteinExistence type="inferred from homology"/>
<evidence type="ECO:0000256" key="5">
    <source>
        <dbReference type="ARBA" id="ARBA00023027"/>
    </source>
</evidence>
<dbReference type="Proteomes" id="UP000199170">
    <property type="component" value="Unassembled WGS sequence"/>
</dbReference>
<sequence>MEIEAAVVNEEGGPFTIESVELEAPQANEVLVRVVGAGVCHTDMIVRDQLYPTPLPAVLGHEGSGVVEAVGANVTDVEPGDRVVLSFDYDDDCPSCHAGHPAYCEDFFAHNFGGSRPEDGTSPLSRGEEELSGRFFGQSSFATHAIATERNVVTVDDDVPLELLGPLGCGVQTGAGAVINTLDPQAGSSIAVFGAGSVGLSAVMAANLKGCTDIVSIDIKGNRLQKAYGLGATETVNPETVDDVVAAVREATAGGPDYAVETTGVADVAEQAVDTLTQRGTLAVVGAPALGTRASYDVNDLILNGRSITGVVEGDSNPKEFIPDLIELYRQGKFPFDELVTYYDFEEIEQAIEDSENGDSIKPILRISEP</sequence>
<dbReference type="GO" id="GO:0051903">
    <property type="term" value="F:S-(hydroxymethyl)glutathione dehydrogenase [NAD(P)+] activity"/>
    <property type="evidence" value="ECO:0007669"/>
    <property type="project" value="TreeGrafter"/>
</dbReference>
<dbReference type="EMBL" id="FNPB01000001">
    <property type="protein sequence ID" value="SDX68420.1"/>
    <property type="molecule type" value="Genomic_DNA"/>
</dbReference>
<keyword evidence="5" id="KW-0520">NAD</keyword>
<dbReference type="RefSeq" id="WP_089765290.1">
    <property type="nucleotide sequence ID" value="NZ_FNPB01000001.1"/>
</dbReference>
<gene>
    <name evidence="8" type="ORF">SAMN04487946_101702</name>
</gene>
<dbReference type="InterPro" id="IPR002328">
    <property type="entry name" value="ADH_Zn_CS"/>
</dbReference>
<dbReference type="InterPro" id="IPR013154">
    <property type="entry name" value="ADH-like_N"/>
</dbReference>
<keyword evidence="9" id="KW-1185">Reference proteome</keyword>
<dbReference type="Gene3D" id="3.90.180.10">
    <property type="entry name" value="Medium-chain alcohol dehydrogenases, catalytic domain"/>
    <property type="match status" value="1"/>
</dbReference>
<name>A0A1H3DQ11_9EURY</name>
<dbReference type="GO" id="GO:0008270">
    <property type="term" value="F:zinc ion binding"/>
    <property type="evidence" value="ECO:0007669"/>
    <property type="project" value="InterPro"/>
</dbReference>
<dbReference type="OrthoDB" id="75495at2157"/>
<evidence type="ECO:0000259" key="7">
    <source>
        <dbReference type="SMART" id="SM00829"/>
    </source>
</evidence>
<keyword evidence="2 6" id="KW-0479">Metal-binding</keyword>
<evidence type="ECO:0000256" key="6">
    <source>
        <dbReference type="RuleBase" id="RU361277"/>
    </source>
</evidence>
<dbReference type="SUPFAM" id="SSF51735">
    <property type="entry name" value="NAD(P)-binding Rossmann-fold domains"/>
    <property type="match status" value="1"/>
</dbReference>
<evidence type="ECO:0000256" key="4">
    <source>
        <dbReference type="ARBA" id="ARBA00023002"/>
    </source>
</evidence>